<evidence type="ECO:0000256" key="8">
    <source>
        <dbReference type="ARBA" id="ARBA00023170"/>
    </source>
</evidence>
<dbReference type="Proteomes" id="UP001152562">
    <property type="component" value="Unassembled WGS sequence"/>
</dbReference>
<comment type="caution">
    <text evidence="13">The sequence shown here is derived from an EMBL/GenBank/DDBJ whole genome shotgun (WGS) entry which is preliminary data.</text>
</comment>
<evidence type="ECO:0000256" key="4">
    <source>
        <dbReference type="ARBA" id="ARBA00022692"/>
    </source>
</evidence>
<keyword evidence="9" id="KW-0325">Glycoprotein</keyword>
<evidence type="ECO:0000256" key="12">
    <source>
        <dbReference type="SAM" id="Phobius"/>
    </source>
</evidence>
<evidence type="ECO:0000256" key="3">
    <source>
        <dbReference type="ARBA" id="ARBA00022475"/>
    </source>
</evidence>
<dbReference type="InterPro" id="IPR002159">
    <property type="entry name" value="CD36_fam"/>
</dbReference>
<accession>A0A9P0SPP3</accession>
<evidence type="ECO:0000256" key="11">
    <source>
        <dbReference type="SAM" id="MobiDB-lite"/>
    </source>
</evidence>
<dbReference type="PRINTS" id="PR01610">
    <property type="entry name" value="CD36ANTIGEN"/>
</dbReference>
<dbReference type="AlphaFoldDB" id="A0A9P0SPP3"/>
<feature type="disulfide bond" evidence="10">
    <location>
        <begin position="264"/>
        <end position="332"/>
    </location>
</feature>
<dbReference type="GO" id="GO:0005044">
    <property type="term" value="F:scavenger receptor activity"/>
    <property type="evidence" value="ECO:0007669"/>
    <property type="project" value="TreeGrafter"/>
</dbReference>
<dbReference type="EMBL" id="CALOZG010000001">
    <property type="protein sequence ID" value="CAH3869486.1"/>
    <property type="molecule type" value="Genomic_DNA"/>
</dbReference>
<evidence type="ECO:0000256" key="9">
    <source>
        <dbReference type="ARBA" id="ARBA00023180"/>
    </source>
</evidence>
<evidence type="ECO:0000313" key="13">
    <source>
        <dbReference type="EMBL" id="CAH3869486.1"/>
    </source>
</evidence>
<evidence type="ECO:0000256" key="5">
    <source>
        <dbReference type="ARBA" id="ARBA00022989"/>
    </source>
</evidence>
<protein>
    <recommendedName>
        <fullName evidence="15">Protein peste</fullName>
    </recommendedName>
</protein>
<gene>
    <name evidence="13" type="ORF">PIBRA_LOCUS547</name>
</gene>
<comment type="similarity">
    <text evidence="2">Belongs to the CD36 family.</text>
</comment>
<organism evidence="13 14">
    <name type="scientific">Pieris brassicae</name>
    <name type="common">White butterfly</name>
    <name type="synonym">Large white butterfly</name>
    <dbReference type="NCBI Taxonomy" id="7116"/>
    <lineage>
        <taxon>Eukaryota</taxon>
        <taxon>Metazoa</taxon>
        <taxon>Ecdysozoa</taxon>
        <taxon>Arthropoda</taxon>
        <taxon>Hexapoda</taxon>
        <taxon>Insecta</taxon>
        <taxon>Pterygota</taxon>
        <taxon>Neoptera</taxon>
        <taxon>Endopterygota</taxon>
        <taxon>Lepidoptera</taxon>
        <taxon>Glossata</taxon>
        <taxon>Ditrysia</taxon>
        <taxon>Papilionoidea</taxon>
        <taxon>Pieridae</taxon>
        <taxon>Pierinae</taxon>
        <taxon>Pieris</taxon>
    </lineage>
</organism>
<feature type="transmembrane region" description="Helical" evidence="12">
    <location>
        <begin position="454"/>
        <end position="475"/>
    </location>
</feature>
<keyword evidence="6 12" id="KW-0472">Membrane</keyword>
<keyword evidence="14" id="KW-1185">Reference proteome</keyword>
<dbReference type="InterPro" id="IPR005428">
    <property type="entry name" value="CD36/SCARB1/SNMP1"/>
</dbReference>
<proteinExistence type="inferred from homology"/>
<feature type="disulfide bond" evidence="10">
    <location>
        <begin position="334"/>
        <end position="338"/>
    </location>
</feature>
<name>A0A9P0SPP3_PIEBR</name>
<sequence length="524" mass="58824">MACPSVFACAMRLWAAQWRRAGCVFAALLAAAALAAALSWNSIFESVFTSQLALKPDARSFRDWVAPTVPLFFEVYLFNWTNPESFPEEIPNLVELGPYVFREHRHHVNISWFPENGTVAYMTQRSWHYDAEASNGTLDDNVTIVNVIAASAIYRARYWGYLRQKTLSMALAMFGQGISVSKLAGELMFDGYDDPLMDIAKNLPASTTGGAPPLDKFGLFYGRNNSIDTDGYVEITTGEVPGVLPGQIVRWNHLDHLPYYEGSCSKMAGSAGEFMPHNLTEESQLEIFMGDLCRTVYFDYSETCTNQGLTYHKYELTETSFDFSPLTPDHTCFCDEECGWRGVMNVSACRYGAPAFLSLPHFLHGDQELREKVQGLNPDPKKHSFYFGVEPKLGVPVDVSARFQFNVFIEPTPNIALFESAPRMLFPVFWVQQKVMIDNKLASELRMVRAVSDWGATICACVALTFAGIITLASCCKKSQLKKPKDIIVTLERPRDEAEMKLNPSEKQNARGGRVCARRRKRLS</sequence>
<keyword evidence="4 12" id="KW-0812">Transmembrane</keyword>
<evidence type="ECO:0008006" key="15">
    <source>
        <dbReference type="Google" id="ProtNLM"/>
    </source>
</evidence>
<keyword evidence="3" id="KW-1003">Cell membrane</keyword>
<evidence type="ECO:0000256" key="6">
    <source>
        <dbReference type="ARBA" id="ARBA00023136"/>
    </source>
</evidence>
<dbReference type="Pfam" id="PF01130">
    <property type="entry name" value="CD36"/>
    <property type="match status" value="1"/>
</dbReference>
<dbReference type="GO" id="GO:0005886">
    <property type="term" value="C:plasma membrane"/>
    <property type="evidence" value="ECO:0007669"/>
    <property type="project" value="UniProtKB-SubCell"/>
</dbReference>
<feature type="region of interest" description="Disordered" evidence="11">
    <location>
        <begin position="498"/>
        <end position="524"/>
    </location>
</feature>
<reference evidence="13" key="1">
    <citation type="submission" date="2022-05" db="EMBL/GenBank/DDBJ databases">
        <authorList>
            <person name="Okamura Y."/>
        </authorList>
    </citation>
    <scope>NUCLEOTIDE SEQUENCE</scope>
</reference>
<evidence type="ECO:0000256" key="10">
    <source>
        <dbReference type="PIRSR" id="PIRSR605428-52"/>
    </source>
</evidence>
<keyword evidence="5 12" id="KW-1133">Transmembrane helix</keyword>
<comment type="subcellular location">
    <subcellularLocation>
        <location evidence="1">Cell membrane</location>
        <topology evidence="1">Multi-pass membrane protein</topology>
    </subcellularLocation>
</comment>
<evidence type="ECO:0000313" key="14">
    <source>
        <dbReference type="Proteomes" id="UP001152562"/>
    </source>
</evidence>
<keyword evidence="8" id="KW-0675">Receptor</keyword>
<dbReference type="PANTHER" id="PTHR11923">
    <property type="entry name" value="SCAVENGER RECEPTOR CLASS B TYPE-1 SR-B1"/>
    <property type="match status" value="1"/>
</dbReference>
<feature type="disulfide bond" evidence="10">
    <location>
        <begin position="293"/>
        <end position="349"/>
    </location>
</feature>
<dbReference type="PANTHER" id="PTHR11923:SF93">
    <property type="entry name" value="GH07959P-RELATED"/>
    <property type="match status" value="1"/>
</dbReference>
<evidence type="ECO:0000256" key="1">
    <source>
        <dbReference type="ARBA" id="ARBA00004651"/>
    </source>
</evidence>
<keyword evidence="7 10" id="KW-1015">Disulfide bond</keyword>
<dbReference type="PRINTS" id="PR01609">
    <property type="entry name" value="CD36FAMILY"/>
</dbReference>
<evidence type="ECO:0000256" key="7">
    <source>
        <dbReference type="ARBA" id="ARBA00023157"/>
    </source>
</evidence>
<evidence type="ECO:0000256" key="2">
    <source>
        <dbReference type="ARBA" id="ARBA00010532"/>
    </source>
</evidence>
<dbReference type="GO" id="GO:0005737">
    <property type="term" value="C:cytoplasm"/>
    <property type="evidence" value="ECO:0007669"/>
    <property type="project" value="TreeGrafter"/>
</dbReference>